<protein>
    <submittedName>
        <fullName evidence="7">Spore germination protein GerSA</fullName>
    </submittedName>
</protein>
<feature type="transmembrane region" description="Helical" evidence="6">
    <location>
        <begin position="183"/>
        <end position="202"/>
    </location>
</feature>
<evidence type="ECO:0000256" key="4">
    <source>
        <dbReference type="ARBA" id="ARBA00022989"/>
    </source>
</evidence>
<feature type="transmembrane region" description="Helical" evidence="6">
    <location>
        <begin position="91"/>
        <end position="113"/>
    </location>
</feature>
<organism evidence="7 8">
    <name type="scientific">Bacillus cereus</name>
    <dbReference type="NCBI Taxonomy" id="1396"/>
    <lineage>
        <taxon>Bacteria</taxon>
        <taxon>Bacillati</taxon>
        <taxon>Bacillota</taxon>
        <taxon>Bacilli</taxon>
        <taxon>Bacillales</taxon>
        <taxon>Bacillaceae</taxon>
        <taxon>Bacillus</taxon>
        <taxon>Bacillus cereus group</taxon>
    </lineage>
</organism>
<keyword evidence="3 6" id="KW-0812">Transmembrane</keyword>
<dbReference type="AlphaFoldDB" id="A0A9X9F4P0"/>
<dbReference type="Proteomes" id="UP000308444">
    <property type="component" value="Unassembled WGS sequence"/>
</dbReference>
<name>A0A9X9F4P0_BACCE</name>
<reference evidence="7 8" key="1">
    <citation type="journal article" date="2019" name="Environ. Microbiol.">
        <title>An active ?-lactamase is a part of an orchestrated cell wall stress resistance network of Bacillus subtilis and related rhizosphere species.</title>
        <authorList>
            <person name="Bucher T."/>
            <person name="Keren-Paz A."/>
            <person name="Hausser J."/>
            <person name="Olender T."/>
            <person name="Cytryn E."/>
            <person name="Kolodkin-Gal I."/>
        </authorList>
    </citation>
    <scope>NUCLEOTIDE SEQUENCE [LARGE SCALE GENOMIC DNA]</scope>
    <source>
        <strain evidence="7 8">I32</strain>
    </source>
</reference>
<feature type="transmembrane region" description="Helical" evidence="6">
    <location>
        <begin position="214"/>
        <end position="242"/>
    </location>
</feature>
<evidence type="ECO:0000256" key="1">
    <source>
        <dbReference type="ARBA" id="ARBA00004141"/>
    </source>
</evidence>
<evidence type="ECO:0000256" key="5">
    <source>
        <dbReference type="ARBA" id="ARBA00023136"/>
    </source>
</evidence>
<keyword evidence="5 6" id="KW-0472">Membrane</keyword>
<feature type="non-terminal residue" evidence="7">
    <location>
        <position position="1"/>
    </location>
</feature>
<evidence type="ECO:0000313" key="8">
    <source>
        <dbReference type="Proteomes" id="UP000308444"/>
    </source>
</evidence>
<comment type="similarity">
    <text evidence="2">Belongs to the GerABKA family.</text>
</comment>
<dbReference type="GO" id="GO:0016020">
    <property type="term" value="C:membrane"/>
    <property type="evidence" value="ECO:0007669"/>
    <property type="project" value="UniProtKB-SubCell"/>
</dbReference>
<evidence type="ECO:0000256" key="2">
    <source>
        <dbReference type="ARBA" id="ARBA00005278"/>
    </source>
</evidence>
<dbReference type="GO" id="GO:0009847">
    <property type="term" value="P:spore germination"/>
    <property type="evidence" value="ECO:0007669"/>
    <property type="project" value="InterPro"/>
</dbReference>
<sequence>MASRIESVKVDAILTTGELEGFVEDNSFTLFPQLSITERPDTTAHHILDGRIAVVVDRSPGVLIGPMTFSSFFQTIDDYSFRPMIPSFIRLLRFTGLFIAIFAPALYIAMISFHYEVIPLKLLLTIGESRAKIPFPPILEALLMELVLEMLREAAIRLPGPVGQTIGVVGGIVIGQAAVQAGIVSNVMVIVVSITAVASFIIPNLEMSAGIRLLRFPMMIIASLFGVIGIMVGMAIIIIHILSMESLGVPYGSPFSPLFASDLKDILVRLPWKIMKKRPLSLNLKQENRQSDMEEMEEDK</sequence>
<feature type="transmembrane region" description="Helical" evidence="6">
    <location>
        <begin position="158"/>
        <end position="177"/>
    </location>
</feature>
<dbReference type="InterPro" id="IPR050768">
    <property type="entry name" value="UPF0353/GerABKA_families"/>
</dbReference>
<evidence type="ECO:0000256" key="3">
    <source>
        <dbReference type="ARBA" id="ARBA00022692"/>
    </source>
</evidence>
<dbReference type="PANTHER" id="PTHR22550">
    <property type="entry name" value="SPORE GERMINATION PROTEIN"/>
    <property type="match status" value="1"/>
</dbReference>
<dbReference type="Pfam" id="PF03323">
    <property type="entry name" value="GerA"/>
    <property type="match status" value="1"/>
</dbReference>
<keyword evidence="4 6" id="KW-1133">Transmembrane helix</keyword>
<comment type="subcellular location">
    <subcellularLocation>
        <location evidence="1">Membrane</location>
        <topology evidence="1">Multi-pass membrane protein</topology>
    </subcellularLocation>
</comment>
<comment type="caution">
    <text evidence="7">The sequence shown here is derived from an EMBL/GenBank/DDBJ whole genome shotgun (WGS) entry which is preliminary data.</text>
</comment>
<evidence type="ECO:0000256" key="6">
    <source>
        <dbReference type="SAM" id="Phobius"/>
    </source>
</evidence>
<gene>
    <name evidence="7" type="primary">gerSA</name>
    <name evidence="7" type="ORF">FC695_22610</name>
</gene>
<dbReference type="EMBL" id="SZOH01001701">
    <property type="protein sequence ID" value="TKJ00032.1"/>
    <property type="molecule type" value="Genomic_DNA"/>
</dbReference>
<evidence type="ECO:0000313" key="7">
    <source>
        <dbReference type="EMBL" id="TKJ00032.1"/>
    </source>
</evidence>
<dbReference type="PANTHER" id="PTHR22550:SF16">
    <property type="entry name" value="SPORE GERMINATION PROTEIN"/>
    <property type="match status" value="1"/>
</dbReference>
<accession>A0A9X9F4P0</accession>
<dbReference type="InterPro" id="IPR004995">
    <property type="entry name" value="Spore_Ger"/>
</dbReference>
<proteinExistence type="inferred from homology"/>